<sequence>MEPEQTPLPVLPFYNLVFQPAPPLLYGVTVRPLSPLEVTEVCELLLATAVRHACPYWMLDGLRQQSPQPQALHNWMREEYFPRVRRELKQMPFIAFLVPLFIWEALPKVGYDNPLDEQVQGVRMGWFTDPKQGLAWLNRHRADVGTSARSL</sequence>
<dbReference type="EMBL" id="JADWYK010000002">
    <property type="protein sequence ID" value="MBG8552664.1"/>
    <property type="molecule type" value="Genomic_DNA"/>
</dbReference>
<protein>
    <recommendedName>
        <fullName evidence="3">STAS/SEC14 domain-containing protein</fullName>
    </recommendedName>
</protein>
<organism evidence="1 2">
    <name type="scientific">Hymenobacter guriensis</name>
    <dbReference type="NCBI Taxonomy" id="2793065"/>
    <lineage>
        <taxon>Bacteria</taxon>
        <taxon>Pseudomonadati</taxon>
        <taxon>Bacteroidota</taxon>
        <taxon>Cytophagia</taxon>
        <taxon>Cytophagales</taxon>
        <taxon>Hymenobacteraceae</taxon>
        <taxon>Hymenobacter</taxon>
    </lineage>
</organism>
<dbReference type="Proteomes" id="UP000601099">
    <property type="component" value="Unassembled WGS sequence"/>
</dbReference>
<evidence type="ECO:0000313" key="1">
    <source>
        <dbReference type="EMBL" id="MBG8552664.1"/>
    </source>
</evidence>
<reference evidence="1 2" key="1">
    <citation type="submission" date="2020-11" db="EMBL/GenBank/DDBJ databases">
        <title>Hymenobacter sp.</title>
        <authorList>
            <person name="Kim M.K."/>
        </authorList>
    </citation>
    <scope>NUCLEOTIDE SEQUENCE [LARGE SCALE GENOMIC DNA]</scope>
    <source>
        <strain evidence="1 2">BT594</strain>
    </source>
</reference>
<evidence type="ECO:0008006" key="3">
    <source>
        <dbReference type="Google" id="ProtNLM"/>
    </source>
</evidence>
<name>A0ABS0KXU0_9BACT</name>
<proteinExistence type="predicted"/>
<evidence type="ECO:0000313" key="2">
    <source>
        <dbReference type="Proteomes" id="UP000601099"/>
    </source>
</evidence>
<comment type="caution">
    <text evidence="1">The sequence shown here is derived from an EMBL/GenBank/DDBJ whole genome shotgun (WGS) entry which is preliminary data.</text>
</comment>
<dbReference type="RefSeq" id="WP_196953717.1">
    <property type="nucleotide sequence ID" value="NZ_JADWYK010000002.1"/>
</dbReference>
<accession>A0ABS0KXU0</accession>
<keyword evidence="2" id="KW-1185">Reference proteome</keyword>
<gene>
    <name evidence="1" type="ORF">I5L79_03850</name>
</gene>